<keyword evidence="7" id="KW-0808">Transferase</keyword>
<evidence type="ECO:0000313" key="23">
    <source>
        <dbReference type="EMBL" id="JAQ05917.1"/>
    </source>
</evidence>
<dbReference type="EMBL" id="GBHO01016011">
    <property type="protein sequence ID" value="JAG27593.1"/>
    <property type="molecule type" value="Transcribed_RNA"/>
</dbReference>
<dbReference type="Gene3D" id="1.10.510.10">
    <property type="entry name" value="Transferase(Phosphotransferase) domain 1"/>
    <property type="match status" value="1"/>
</dbReference>
<evidence type="ECO:0000256" key="4">
    <source>
        <dbReference type="ARBA" id="ARBA00013203"/>
    </source>
</evidence>
<dbReference type="InterPro" id="IPR050940">
    <property type="entry name" value="Actin_reg-Ser/Thr_kinase"/>
</dbReference>
<dbReference type="Pfam" id="PF07714">
    <property type="entry name" value="PK_Tyr_Ser-Thr"/>
    <property type="match status" value="1"/>
</dbReference>
<proteinExistence type="inferred from homology"/>
<reference evidence="21" key="2">
    <citation type="submission" date="2014-07" db="EMBL/GenBank/DDBJ databases">
        <authorList>
            <person name="Hull J."/>
        </authorList>
    </citation>
    <scope>NUCLEOTIDE SEQUENCE</scope>
</reference>
<evidence type="ECO:0000256" key="16">
    <source>
        <dbReference type="ARBA" id="ARBA00049308"/>
    </source>
</evidence>
<dbReference type="Gene3D" id="3.30.200.20">
    <property type="entry name" value="Phosphorylase Kinase, domain 1"/>
    <property type="match status" value="1"/>
</dbReference>
<dbReference type="PROSITE" id="PS50011">
    <property type="entry name" value="PROTEIN_KINASE_DOM"/>
    <property type="match status" value="1"/>
</dbReference>
<accession>A0A0A9Y938</accession>
<evidence type="ECO:0000256" key="2">
    <source>
        <dbReference type="ARBA" id="ARBA00001946"/>
    </source>
</evidence>
<feature type="compositionally biased region" description="Polar residues" evidence="19">
    <location>
        <begin position="307"/>
        <end position="336"/>
    </location>
</feature>
<keyword evidence="6" id="KW-0597">Phosphoprotein</keyword>
<name>A0A0A9Y938_LYGHE</name>
<comment type="catalytic activity">
    <reaction evidence="17">
        <text>L-tyrosyl-[protein] + ATP = O-phospho-L-tyrosyl-[protein] + ADP + H(+)</text>
        <dbReference type="Rhea" id="RHEA:10596"/>
        <dbReference type="Rhea" id="RHEA-COMP:10136"/>
        <dbReference type="Rhea" id="RHEA-COMP:20101"/>
        <dbReference type="ChEBI" id="CHEBI:15378"/>
        <dbReference type="ChEBI" id="CHEBI:30616"/>
        <dbReference type="ChEBI" id="CHEBI:46858"/>
        <dbReference type="ChEBI" id="CHEBI:61978"/>
        <dbReference type="ChEBI" id="CHEBI:456216"/>
        <dbReference type="EC" id="2.7.12.1"/>
    </reaction>
</comment>
<dbReference type="GO" id="GO:0005737">
    <property type="term" value="C:cytoplasm"/>
    <property type="evidence" value="ECO:0007669"/>
    <property type="project" value="TreeGrafter"/>
</dbReference>
<keyword evidence="9 18" id="KW-0547">Nucleotide-binding</keyword>
<dbReference type="EMBL" id="GDHC01012712">
    <property type="protein sequence ID" value="JAQ05917.1"/>
    <property type="molecule type" value="Transcribed_RNA"/>
</dbReference>
<dbReference type="GO" id="GO:0004674">
    <property type="term" value="F:protein serine/threonine kinase activity"/>
    <property type="evidence" value="ECO:0007669"/>
    <property type="project" value="UniProtKB-KW"/>
</dbReference>
<keyword evidence="13" id="KW-0829">Tyrosine-protein kinase</keyword>
<dbReference type="AlphaFoldDB" id="A0A0A9Y938"/>
<evidence type="ECO:0000256" key="8">
    <source>
        <dbReference type="ARBA" id="ARBA00022723"/>
    </source>
</evidence>
<evidence type="ECO:0000256" key="5">
    <source>
        <dbReference type="ARBA" id="ARBA00022527"/>
    </source>
</evidence>
<evidence type="ECO:0000259" key="20">
    <source>
        <dbReference type="PROSITE" id="PS50011"/>
    </source>
</evidence>
<dbReference type="InterPro" id="IPR000719">
    <property type="entry name" value="Prot_kinase_dom"/>
</dbReference>
<feature type="binding site" evidence="18">
    <location>
        <position position="62"/>
    </location>
    <ligand>
        <name>ATP</name>
        <dbReference type="ChEBI" id="CHEBI:30616"/>
    </ligand>
</feature>
<dbReference type="FunFam" id="3.30.200.20:FF:000134">
    <property type="entry name" value="Dual specificity testis-specific protein kinase 2"/>
    <property type="match status" value="1"/>
</dbReference>
<dbReference type="PANTHER" id="PTHR46485:SF5">
    <property type="entry name" value="CENTER DIVIDER, ISOFORM A"/>
    <property type="match status" value="1"/>
</dbReference>
<dbReference type="GO" id="GO:0030036">
    <property type="term" value="P:actin cytoskeleton organization"/>
    <property type="evidence" value="ECO:0007669"/>
    <property type="project" value="TreeGrafter"/>
</dbReference>
<sequence>MSFREVMSQDSKVTGSSCLALKSAVSKLNRLDDFHQEQIGSGFFSEVFKVTHKVTGQVMVLKQNLLRSNRPNMLKEVQLMNQLSHPNILGFLGVCVHEGQLHALTEYINGGRLEQIIQDRTIPLPYCVRMKLALDIAKGMEYLHFKDIFHRDLTSKNILVRKNEETGEMTAVVGDFGFATKIPRSGYRLSTAGSPYWMSPECLKGKWYDQTSDVFSYGIILCELIARVEADPDVLPRTENFGLDYIAFAELCLGSDDPSPPEAFLKLAFICCNYDPAKRPSFAEIVPQLESIMWNFKGPQGPLQGGSPATPQCPQAATSSQPDSTVQQSSSPCSATNKEHGKLCHRRSLSDDGIRILSENMASLDKHYKPTASARNPFANIASLQGGKKIVNHSSSDVATSESDASFESGTVVAEPVVKPSKVLENLKRLDEDKEASLLDAIVSGRCFTSDIQFRKDKNERLMRLRSEEEKRLERYATFLANVSTGTVKLGQCPRRGVSMPPSLPSSPTFTRRTTPKPSQPALQAFKLRHCSSGSILPNLDDNLQSATVLMRRRGSCESGFFSSVGEDFGLPGELIASSVTLSSSSAASSLLLDSGGAAWDRHSHPHPHFRLTASSDDLSISSDIFLEDRVKWTTTQRAQQIHKMVEYFERKGTSSEHQREYYRQLSRVDPSRRRAAPPAHRLLLCDGAVRSKLQIFDKK</sequence>
<evidence type="ECO:0000256" key="12">
    <source>
        <dbReference type="ARBA" id="ARBA00022842"/>
    </source>
</evidence>
<dbReference type="PANTHER" id="PTHR46485">
    <property type="entry name" value="LIM DOMAIN KINASE 1"/>
    <property type="match status" value="1"/>
</dbReference>
<dbReference type="SUPFAM" id="SSF56112">
    <property type="entry name" value="Protein kinase-like (PK-like)"/>
    <property type="match status" value="1"/>
</dbReference>
<organism evidence="21">
    <name type="scientific">Lygus hesperus</name>
    <name type="common">Western plant bug</name>
    <dbReference type="NCBI Taxonomy" id="30085"/>
    <lineage>
        <taxon>Eukaryota</taxon>
        <taxon>Metazoa</taxon>
        <taxon>Ecdysozoa</taxon>
        <taxon>Arthropoda</taxon>
        <taxon>Hexapoda</taxon>
        <taxon>Insecta</taxon>
        <taxon>Pterygota</taxon>
        <taxon>Neoptera</taxon>
        <taxon>Paraneoptera</taxon>
        <taxon>Hemiptera</taxon>
        <taxon>Heteroptera</taxon>
        <taxon>Panheteroptera</taxon>
        <taxon>Cimicomorpha</taxon>
        <taxon>Miridae</taxon>
        <taxon>Mirini</taxon>
        <taxon>Lygus</taxon>
    </lineage>
</organism>
<evidence type="ECO:0000313" key="21">
    <source>
        <dbReference type="EMBL" id="JAG27593.1"/>
    </source>
</evidence>
<reference evidence="23" key="3">
    <citation type="journal article" date="2016" name="Gigascience">
        <title>De novo construction of an expanded transcriptome assembly for the western tarnished plant bug, Lygus hesperus.</title>
        <authorList>
            <person name="Tassone E.E."/>
            <person name="Geib S.M."/>
            <person name="Hall B."/>
            <person name="Fabrick J.A."/>
            <person name="Brent C.S."/>
            <person name="Hull J.J."/>
        </authorList>
    </citation>
    <scope>NUCLEOTIDE SEQUENCE</scope>
</reference>
<feature type="compositionally biased region" description="Low complexity" evidence="19">
    <location>
        <begin position="506"/>
        <end position="517"/>
    </location>
</feature>
<keyword evidence="12" id="KW-0460">Magnesium</keyword>
<dbReference type="GO" id="GO:0004712">
    <property type="term" value="F:protein serine/threonine/tyrosine kinase activity"/>
    <property type="evidence" value="ECO:0007669"/>
    <property type="project" value="UniProtKB-EC"/>
</dbReference>
<evidence type="ECO:0000256" key="6">
    <source>
        <dbReference type="ARBA" id="ARBA00022553"/>
    </source>
</evidence>
<comment type="similarity">
    <text evidence="3">Belongs to the protein kinase superfamily. TKL Ser/Thr protein kinase family.</text>
</comment>
<evidence type="ECO:0000256" key="13">
    <source>
        <dbReference type="ARBA" id="ARBA00023137"/>
    </source>
</evidence>
<dbReference type="EC" id="2.7.12.1" evidence="4"/>
<comment type="cofactor">
    <cofactor evidence="1">
        <name>Mn(2+)</name>
        <dbReference type="ChEBI" id="CHEBI:29035"/>
    </cofactor>
</comment>
<dbReference type="InterPro" id="IPR011009">
    <property type="entry name" value="Kinase-like_dom_sf"/>
</dbReference>
<dbReference type="GO" id="GO:0004713">
    <property type="term" value="F:protein tyrosine kinase activity"/>
    <property type="evidence" value="ECO:0007669"/>
    <property type="project" value="UniProtKB-KW"/>
</dbReference>
<comment type="cofactor">
    <cofactor evidence="2">
        <name>Mg(2+)</name>
        <dbReference type="ChEBI" id="CHEBI:18420"/>
    </cofactor>
</comment>
<dbReference type="EMBL" id="GBHO01016010">
    <property type="protein sequence ID" value="JAG27594.1"/>
    <property type="molecule type" value="Transcribed_RNA"/>
</dbReference>
<dbReference type="PROSITE" id="PS00107">
    <property type="entry name" value="PROTEIN_KINASE_ATP"/>
    <property type="match status" value="1"/>
</dbReference>
<dbReference type="InterPro" id="IPR001245">
    <property type="entry name" value="Ser-Thr/Tyr_kinase_cat_dom"/>
</dbReference>
<protein>
    <recommendedName>
        <fullName evidence="4">dual-specificity kinase</fullName>
        <ecNumber evidence="4">2.7.12.1</ecNumber>
    </recommendedName>
</protein>
<dbReference type="GO" id="GO:0005634">
    <property type="term" value="C:nucleus"/>
    <property type="evidence" value="ECO:0007669"/>
    <property type="project" value="TreeGrafter"/>
</dbReference>
<evidence type="ECO:0000256" key="19">
    <source>
        <dbReference type="SAM" id="MobiDB-lite"/>
    </source>
</evidence>
<evidence type="ECO:0000256" key="17">
    <source>
        <dbReference type="ARBA" id="ARBA00051680"/>
    </source>
</evidence>
<evidence type="ECO:0000256" key="15">
    <source>
        <dbReference type="ARBA" id="ARBA00049003"/>
    </source>
</evidence>
<evidence type="ECO:0000313" key="22">
    <source>
        <dbReference type="EMBL" id="JAG27594.1"/>
    </source>
</evidence>
<gene>
    <name evidence="21" type="primary">TESK2_1</name>
    <name evidence="23" type="synonym">TESK2</name>
    <name evidence="22" type="synonym">TESK2_0</name>
    <name evidence="21" type="ORF">CM83_90628</name>
    <name evidence="22" type="ORF">CM83_90633</name>
    <name evidence="23" type="ORF">g.84794</name>
</gene>
<keyword evidence="5" id="KW-0723">Serine/threonine-protein kinase</keyword>
<dbReference type="GO" id="GO:0046872">
    <property type="term" value="F:metal ion binding"/>
    <property type="evidence" value="ECO:0007669"/>
    <property type="project" value="UniProtKB-KW"/>
</dbReference>
<comment type="catalytic activity">
    <reaction evidence="16">
        <text>L-threonyl-[protein] + ATP = O-phospho-L-threonyl-[protein] + ADP + H(+)</text>
        <dbReference type="Rhea" id="RHEA:46608"/>
        <dbReference type="Rhea" id="RHEA-COMP:11060"/>
        <dbReference type="Rhea" id="RHEA-COMP:11605"/>
        <dbReference type="ChEBI" id="CHEBI:15378"/>
        <dbReference type="ChEBI" id="CHEBI:30013"/>
        <dbReference type="ChEBI" id="CHEBI:30616"/>
        <dbReference type="ChEBI" id="CHEBI:61977"/>
        <dbReference type="ChEBI" id="CHEBI:456216"/>
        <dbReference type="EC" id="2.7.12.1"/>
    </reaction>
</comment>
<comment type="catalytic activity">
    <reaction evidence="15">
        <text>L-seryl-[protein] + ATP = O-phospho-L-seryl-[protein] + ADP + H(+)</text>
        <dbReference type="Rhea" id="RHEA:17989"/>
        <dbReference type="Rhea" id="RHEA-COMP:9863"/>
        <dbReference type="Rhea" id="RHEA-COMP:11604"/>
        <dbReference type="ChEBI" id="CHEBI:15378"/>
        <dbReference type="ChEBI" id="CHEBI:29999"/>
        <dbReference type="ChEBI" id="CHEBI:30616"/>
        <dbReference type="ChEBI" id="CHEBI:83421"/>
        <dbReference type="ChEBI" id="CHEBI:456216"/>
        <dbReference type="EC" id="2.7.12.1"/>
    </reaction>
</comment>
<evidence type="ECO:0000256" key="10">
    <source>
        <dbReference type="ARBA" id="ARBA00022777"/>
    </source>
</evidence>
<dbReference type="PROSITE" id="PS00109">
    <property type="entry name" value="PROTEIN_KINASE_TYR"/>
    <property type="match status" value="1"/>
</dbReference>
<keyword evidence="11 18" id="KW-0067">ATP-binding</keyword>
<evidence type="ECO:0000256" key="14">
    <source>
        <dbReference type="ARBA" id="ARBA00023211"/>
    </source>
</evidence>
<feature type="domain" description="Protein kinase" evidence="20">
    <location>
        <begin position="33"/>
        <end position="293"/>
    </location>
</feature>
<reference evidence="21" key="1">
    <citation type="journal article" date="2014" name="PLoS ONE">
        <title>Transcriptome-Based Identification of ABC Transporters in the Western Tarnished Plant Bug Lygus hesperus.</title>
        <authorList>
            <person name="Hull J.J."/>
            <person name="Chaney K."/>
            <person name="Geib S.M."/>
            <person name="Fabrick J.A."/>
            <person name="Brent C.S."/>
            <person name="Walsh D."/>
            <person name="Lavine L.C."/>
        </authorList>
    </citation>
    <scope>NUCLEOTIDE SEQUENCE</scope>
</reference>
<evidence type="ECO:0000256" key="11">
    <source>
        <dbReference type="ARBA" id="ARBA00022840"/>
    </source>
</evidence>
<evidence type="ECO:0000256" key="7">
    <source>
        <dbReference type="ARBA" id="ARBA00022679"/>
    </source>
</evidence>
<evidence type="ECO:0000256" key="1">
    <source>
        <dbReference type="ARBA" id="ARBA00001936"/>
    </source>
</evidence>
<dbReference type="FunFam" id="1.10.510.10:FF:000202">
    <property type="entry name" value="Dual specificity testis-specific protein kinase 2"/>
    <property type="match status" value="1"/>
</dbReference>
<feature type="region of interest" description="Disordered" evidence="19">
    <location>
        <begin position="300"/>
        <end position="341"/>
    </location>
</feature>
<keyword evidence="8" id="KW-0479">Metal-binding</keyword>
<dbReference type="GO" id="GO:0005524">
    <property type="term" value="F:ATP binding"/>
    <property type="evidence" value="ECO:0007669"/>
    <property type="project" value="UniProtKB-UniRule"/>
</dbReference>
<dbReference type="InterPro" id="IPR017441">
    <property type="entry name" value="Protein_kinase_ATP_BS"/>
</dbReference>
<keyword evidence="14" id="KW-0464">Manganese</keyword>
<evidence type="ECO:0000256" key="9">
    <source>
        <dbReference type="ARBA" id="ARBA00022741"/>
    </source>
</evidence>
<evidence type="ECO:0000256" key="18">
    <source>
        <dbReference type="PROSITE-ProRule" id="PRU10141"/>
    </source>
</evidence>
<feature type="region of interest" description="Disordered" evidence="19">
    <location>
        <begin position="495"/>
        <end position="519"/>
    </location>
</feature>
<evidence type="ECO:0000256" key="3">
    <source>
        <dbReference type="ARBA" id="ARBA00005843"/>
    </source>
</evidence>
<dbReference type="InterPro" id="IPR008266">
    <property type="entry name" value="Tyr_kinase_AS"/>
</dbReference>
<keyword evidence="10 21" id="KW-0418">Kinase</keyword>